<protein>
    <submittedName>
        <fullName evidence="2">Uncharacterized protein</fullName>
    </submittedName>
</protein>
<organism evidence="2 3">
    <name type="scientific">Xanthomonas albilineans (strain GPE PC73 / CFBP 7063)</name>
    <dbReference type="NCBI Taxonomy" id="380358"/>
    <lineage>
        <taxon>Bacteria</taxon>
        <taxon>Pseudomonadati</taxon>
        <taxon>Pseudomonadota</taxon>
        <taxon>Gammaproteobacteria</taxon>
        <taxon>Lysobacterales</taxon>
        <taxon>Lysobacteraceae</taxon>
        <taxon>Xanthomonas</taxon>
    </lineage>
</organism>
<keyword evidence="1" id="KW-0472">Membrane</keyword>
<reference evidence="2 3" key="1">
    <citation type="journal article" date="2009" name="BMC Genomics">
        <title>The complete genome sequence of Xanthomonas albilineans provides new insights into the reductive genome evolution of the xylem-limited Xanthomonadaceae.</title>
        <authorList>
            <person name="Pieretti I."/>
            <person name="Royer M."/>
            <person name="Barbe V."/>
            <person name="Carrere S."/>
            <person name="Koebnik R."/>
            <person name="Cociancich S."/>
            <person name="Couloux A."/>
            <person name="Darrasse A."/>
            <person name="Gouzy J."/>
            <person name="Jacques M.A."/>
            <person name="Lauber E."/>
            <person name="Manceau C."/>
            <person name="Mangenot S."/>
            <person name="Poussier S."/>
            <person name="Segurens B."/>
            <person name="Szurek B."/>
            <person name="Verdier V."/>
            <person name="Arlat M."/>
            <person name="Rott P."/>
        </authorList>
    </citation>
    <scope>NUCLEOTIDE SEQUENCE [LARGE SCALE GENOMIC DNA]</scope>
    <source>
        <strain evidence="3">GPE PC73 / CFBP 7063</strain>
    </source>
</reference>
<dbReference type="Proteomes" id="UP000001890">
    <property type="component" value="Chromosome"/>
</dbReference>
<accession>D2UC22</accession>
<gene>
    <name evidence="2" type="ordered locus">XALc_0715</name>
</gene>
<sequence length="115" mass="12948">MGRRSGCSCRRWIDWLRLIRVDASISKTKAKAGIIALLLYYLNKSRVNIVNIPKDLRVFFYMLAIPAMFFIISGITINRGGVVHLVLGLIIAFAALSILVGLIIHLFVEFRKAKS</sequence>
<feature type="transmembrane region" description="Helical" evidence="1">
    <location>
        <begin position="58"/>
        <end position="77"/>
    </location>
</feature>
<dbReference type="EMBL" id="FP565176">
    <property type="protein sequence ID" value="CBA15233.1"/>
    <property type="molecule type" value="Genomic_DNA"/>
</dbReference>
<keyword evidence="3" id="KW-1185">Reference proteome</keyword>
<dbReference type="AlphaFoldDB" id="D2UC22"/>
<evidence type="ECO:0000256" key="1">
    <source>
        <dbReference type="SAM" id="Phobius"/>
    </source>
</evidence>
<feature type="transmembrane region" description="Helical" evidence="1">
    <location>
        <begin position="83"/>
        <end position="108"/>
    </location>
</feature>
<keyword evidence="1" id="KW-0812">Transmembrane</keyword>
<dbReference type="KEGG" id="xal:XALC_0715"/>
<name>D2UC22_XANAP</name>
<evidence type="ECO:0000313" key="3">
    <source>
        <dbReference type="Proteomes" id="UP000001890"/>
    </source>
</evidence>
<keyword evidence="1" id="KW-1133">Transmembrane helix</keyword>
<evidence type="ECO:0000313" key="2">
    <source>
        <dbReference type="EMBL" id="CBA15233.1"/>
    </source>
</evidence>
<proteinExistence type="predicted"/>
<dbReference type="STRING" id="380358.XALC_0715"/>